<reference evidence="9 10" key="1">
    <citation type="submission" date="2023-06" db="EMBL/GenBank/DDBJ databases">
        <authorList>
            <person name="Yushchuk O."/>
            <person name="Binda E."/>
            <person name="Ruckert-Reed C."/>
            <person name="Fedorenko V."/>
            <person name="Kalinowski J."/>
            <person name="Marinelli F."/>
        </authorList>
    </citation>
    <scope>NUCLEOTIDE SEQUENCE [LARGE SCALE GENOMIC DNA]</scope>
    <source>
        <strain evidence="9 10">NRRL 3884</strain>
    </source>
</reference>
<dbReference type="SUPFAM" id="SSF81995">
    <property type="entry name" value="beta-sandwich domain of Sec23/24"/>
    <property type="match status" value="1"/>
</dbReference>
<feature type="domain" description="RDD" evidence="8">
    <location>
        <begin position="78"/>
        <end position="205"/>
    </location>
</feature>
<evidence type="ECO:0000259" key="8">
    <source>
        <dbReference type="Pfam" id="PF06271"/>
    </source>
</evidence>
<keyword evidence="5 7" id="KW-0472">Membrane</keyword>
<dbReference type="PANTHER" id="PTHR36115:SF6">
    <property type="entry name" value="PROLINE-RICH ANTIGEN HOMOLOG"/>
    <property type="match status" value="1"/>
</dbReference>
<feature type="compositionally biased region" description="Low complexity" evidence="6">
    <location>
        <begin position="9"/>
        <end position="60"/>
    </location>
</feature>
<dbReference type="InterPro" id="IPR010432">
    <property type="entry name" value="RDD"/>
</dbReference>
<name>A0ABY8WKQ7_9ACTN</name>
<keyword evidence="2" id="KW-1003">Cell membrane</keyword>
<proteinExistence type="predicted"/>
<evidence type="ECO:0000256" key="4">
    <source>
        <dbReference type="ARBA" id="ARBA00022989"/>
    </source>
</evidence>
<gene>
    <name evidence="9" type="ORF">ACTOB_002070</name>
</gene>
<sequence length="211" mass="22926">MSYPPPNDPYGQGQQPPYGQGEQPQYGQQPQQPYGQPQYGQPQQPYGQPQQPYGQPAPGYGQPAYGAPGYGPGMPVGYASWIARVGSYLIDGLVTVPFTILAVTIGQGKDEYGLPTVNAAYYIFLLLGIVASGYNRWYLAGTTGQSWGKKALGQKLVDQNTGQTIGAGKAFLRDLAHVVDVITCYIGFLWPLWDEKKQTLSDKICSTVVVR</sequence>
<dbReference type="Pfam" id="PF06271">
    <property type="entry name" value="RDD"/>
    <property type="match status" value="1"/>
</dbReference>
<evidence type="ECO:0000313" key="9">
    <source>
        <dbReference type="EMBL" id="WIM98469.1"/>
    </source>
</evidence>
<comment type="subcellular location">
    <subcellularLocation>
        <location evidence="1">Cell membrane</location>
        <topology evidence="1">Multi-pass membrane protein</topology>
    </subcellularLocation>
</comment>
<evidence type="ECO:0000256" key="1">
    <source>
        <dbReference type="ARBA" id="ARBA00004651"/>
    </source>
</evidence>
<dbReference type="EMBL" id="CP126980">
    <property type="protein sequence ID" value="WIM98469.1"/>
    <property type="molecule type" value="Genomic_DNA"/>
</dbReference>
<dbReference type="PANTHER" id="PTHR36115">
    <property type="entry name" value="PROLINE-RICH ANTIGEN HOMOLOG-RELATED"/>
    <property type="match status" value="1"/>
</dbReference>
<feature type="transmembrane region" description="Helical" evidence="7">
    <location>
        <begin position="119"/>
        <end position="139"/>
    </location>
</feature>
<keyword evidence="3 7" id="KW-0812">Transmembrane</keyword>
<dbReference type="RefSeq" id="WP_284919851.1">
    <property type="nucleotide sequence ID" value="NZ_CP126980.1"/>
</dbReference>
<keyword evidence="10" id="KW-1185">Reference proteome</keyword>
<evidence type="ECO:0000256" key="2">
    <source>
        <dbReference type="ARBA" id="ARBA00022475"/>
    </source>
</evidence>
<organism evidence="9 10">
    <name type="scientific">Actinoplanes oblitus</name>
    <dbReference type="NCBI Taxonomy" id="3040509"/>
    <lineage>
        <taxon>Bacteria</taxon>
        <taxon>Bacillati</taxon>
        <taxon>Actinomycetota</taxon>
        <taxon>Actinomycetes</taxon>
        <taxon>Micromonosporales</taxon>
        <taxon>Micromonosporaceae</taxon>
        <taxon>Actinoplanes</taxon>
    </lineage>
</organism>
<dbReference type="Proteomes" id="UP001240150">
    <property type="component" value="Chromosome"/>
</dbReference>
<evidence type="ECO:0000313" key="10">
    <source>
        <dbReference type="Proteomes" id="UP001240150"/>
    </source>
</evidence>
<evidence type="ECO:0000256" key="6">
    <source>
        <dbReference type="SAM" id="MobiDB-lite"/>
    </source>
</evidence>
<dbReference type="InterPro" id="IPR051791">
    <property type="entry name" value="Pra-immunoreactive"/>
</dbReference>
<evidence type="ECO:0000256" key="3">
    <source>
        <dbReference type="ARBA" id="ARBA00022692"/>
    </source>
</evidence>
<evidence type="ECO:0000256" key="7">
    <source>
        <dbReference type="SAM" id="Phobius"/>
    </source>
</evidence>
<protein>
    <submittedName>
        <fullName evidence="9">RDD family protein</fullName>
    </submittedName>
</protein>
<feature type="region of interest" description="Disordered" evidence="6">
    <location>
        <begin position="1"/>
        <end position="60"/>
    </location>
</feature>
<keyword evidence="4 7" id="KW-1133">Transmembrane helix</keyword>
<accession>A0ABY8WKQ7</accession>
<evidence type="ECO:0000256" key="5">
    <source>
        <dbReference type="ARBA" id="ARBA00023136"/>
    </source>
</evidence>
<feature type="transmembrane region" description="Helical" evidence="7">
    <location>
        <begin position="88"/>
        <end position="107"/>
    </location>
</feature>